<organism evidence="1">
    <name type="scientific">Pseudoalteromonas translucida KMM 520</name>
    <dbReference type="NCBI Taxonomy" id="1315283"/>
    <lineage>
        <taxon>Bacteria</taxon>
        <taxon>Pseudomonadati</taxon>
        <taxon>Pseudomonadota</taxon>
        <taxon>Gammaproteobacteria</taxon>
        <taxon>Alteromonadales</taxon>
        <taxon>Pseudoalteromonadaceae</taxon>
        <taxon>Pseudoalteromonas</taxon>
    </lineage>
</organism>
<dbReference type="PATRIC" id="fig|1315283.4.peg.1225"/>
<sequence length="138" mass="15561">MNNAKIKALALKHGFKLKEQKGGEMDLNEYVYSFAWALLQSGKPNVSHKQYLANLLKDAADCVPEKSVGYGVTIYANDVSADEPRLRWDFYNGVERSNFECRVPDTREELNSALNNAKGCMKSACYRAMNPDFDKKLA</sequence>
<dbReference type="Proteomes" id="UP000065261">
    <property type="component" value="Chromosome I"/>
</dbReference>
<evidence type="ECO:0000313" key="1">
    <source>
        <dbReference type="EMBL" id="ALS32633.1"/>
    </source>
</evidence>
<accession>A0A0U2WYD1</accession>
<dbReference type="OrthoDB" id="6694110at2"/>
<reference evidence="1 2" key="1">
    <citation type="submission" date="2015-03" db="EMBL/GenBank/DDBJ databases">
        <authorList>
            <person name="Murphy D."/>
        </authorList>
    </citation>
    <scope>NUCLEOTIDE SEQUENCE [LARGE SCALE GENOMIC DNA]</scope>
    <source>
        <strain evidence="1 2">KMM 520</strain>
    </source>
</reference>
<dbReference type="AlphaFoldDB" id="A0A0U2WYD1"/>
<protein>
    <submittedName>
        <fullName evidence="1">Uncharacterized protein</fullName>
    </submittedName>
</protein>
<dbReference type="RefSeq" id="WP_058373074.1">
    <property type="nucleotide sequence ID" value="NZ_CP011034.1"/>
</dbReference>
<proteinExistence type="predicted"/>
<dbReference type="EMBL" id="CP011034">
    <property type="protein sequence ID" value="ALS32633.1"/>
    <property type="molecule type" value="Genomic_DNA"/>
</dbReference>
<dbReference type="KEGG" id="ptn:PTRA_a1417"/>
<name>A0A0U2WYD1_9GAMM</name>
<gene>
    <name evidence="1" type="ORF">PTRA_a1417</name>
</gene>
<evidence type="ECO:0000313" key="2">
    <source>
        <dbReference type="Proteomes" id="UP000065261"/>
    </source>
</evidence>